<dbReference type="EMBL" id="VRYN01000013">
    <property type="protein sequence ID" value="TYO74595.1"/>
    <property type="molecule type" value="Genomic_DNA"/>
</dbReference>
<name>A0A4D6H007_HALS9</name>
<dbReference type="Proteomes" id="UP000296216">
    <property type="component" value="Plasmid pHSAL2"/>
</dbReference>
<protein>
    <submittedName>
        <fullName evidence="1">Uncharacterized protein</fullName>
    </submittedName>
</protein>
<dbReference type="EMBL" id="CP038632">
    <property type="protein sequence ID" value="QCC46107.1"/>
    <property type="molecule type" value="Genomic_DNA"/>
</dbReference>
<dbReference type="EMBL" id="CP038633">
    <property type="protein sequence ID" value="QCC46185.1"/>
    <property type="molecule type" value="Genomic_DNA"/>
</dbReference>
<organism evidence="1 4">
    <name type="scientific">Halobacterium salinarum (strain ATCC 33171 / DSM 3754 / JCM 8978 / NBRC 102687 / NCIMB 764 / 91-R6)</name>
    <dbReference type="NCBI Taxonomy" id="2597657"/>
    <lineage>
        <taxon>Archaea</taxon>
        <taxon>Methanobacteriati</taxon>
        <taxon>Methanobacteriota</taxon>
        <taxon>Stenosarchaea group</taxon>
        <taxon>Halobacteria</taxon>
        <taxon>Halobacteriales</taxon>
        <taxon>Halobacteriaceae</taxon>
        <taxon>Halobacterium</taxon>
    </lineage>
</organism>
<geneLocation type="plasmid" evidence="4">
    <name>phsal2</name>
</geneLocation>
<accession>A0A4D6H007</accession>
<geneLocation type="plasmid" evidence="1">
    <name>pHSAL1</name>
</geneLocation>
<dbReference type="GeneID" id="62883520"/>
<keyword evidence="1" id="KW-0614">Plasmid</keyword>
<reference evidence="3 5" key="2">
    <citation type="submission" date="2019-07" db="EMBL/GenBank/DDBJ databases">
        <title>Genomic Encyclopedia of Archaeal and Bacterial Type Strains, Phase II (KMG-II): from individual species to whole genera.</title>
        <authorList>
            <person name="Goeker M."/>
        </authorList>
    </citation>
    <scope>NUCLEOTIDE SEQUENCE [LARGE SCALE GENOMIC DNA]</scope>
    <source>
        <strain evidence="3 5">DSM 3754</strain>
    </source>
</reference>
<evidence type="ECO:0000313" key="3">
    <source>
        <dbReference type="EMBL" id="TYO74595.1"/>
    </source>
</evidence>
<dbReference type="Proteomes" id="UP000296216">
    <property type="component" value="Plasmid pHSAL1"/>
</dbReference>
<geneLocation type="plasmid" evidence="4">
    <name>phsal1</name>
</geneLocation>
<dbReference type="AlphaFoldDB" id="A0A4D6H007"/>
<reference evidence="1" key="3">
    <citation type="journal article" name="MicrobiologyOpen">
        <title>Whole-genome comparison between the type strain of Halobacterium salinarum (DSM 3754(T)) and the laboratory strains R1 and NRC-1.</title>
        <authorList>
            <person name="Pfeiffer F."/>
            <person name="Losensky G."/>
            <person name="Marchfelder A."/>
            <person name="Habermann B."/>
            <person name="Dyall-Smith M."/>
        </authorList>
    </citation>
    <scope>NUCLEOTIDE SEQUENCE</scope>
    <source>
        <strain evidence="1">91-R6</strain>
    </source>
</reference>
<evidence type="ECO:0000313" key="1">
    <source>
        <dbReference type="EMBL" id="QCC46107.1"/>
    </source>
</evidence>
<proteinExistence type="predicted"/>
<sequence>MQRRQFLAAAAALATLPQAATADTGRAEGIVEDRSVTDDGTYSVTDCGSVPGGLNNVHVAADMNDGPLDVEGVHEENGWSGVGLRWRSGPIEVGTGLDPDDARDLAARLVVAADAAEGNLGGGDA</sequence>
<dbReference type="Proteomes" id="UP000323075">
    <property type="component" value="Unassembled WGS sequence"/>
</dbReference>
<geneLocation type="plasmid" evidence="2">
    <name>pHSAL2</name>
</geneLocation>
<reference evidence="1 4" key="1">
    <citation type="journal article" date="2019" name="Microbiol. Resour. Announc.">
        <title>The Genome Sequence of the Halobacterium salinarum Type Strain Is Closely Related to That of Laboratory Strains NRC-1 and R1.</title>
        <authorList>
            <person name="Pfeiffer F."/>
            <person name="Marchfelder A."/>
            <person name="Habermann B."/>
            <person name="Dyall-Smith M.L."/>
        </authorList>
    </citation>
    <scope>NUCLEOTIDE SEQUENCE [LARGE SCALE GENOMIC DNA]</scope>
    <source>
        <strain evidence="1">91-R6</strain>
        <strain evidence="4">ATCC 33171 / DSM 3754 / JCM 8978 / NBRC 102687 / NCIMB 764 / 91-R6</strain>
        <plasmid evidence="4">phsal1</plasmid>
        <plasmid evidence="4">phsal2</plasmid>
    </source>
</reference>
<dbReference type="RefSeq" id="WP_136361720.1">
    <property type="nucleotide sequence ID" value="NZ_VRYN01000013.1"/>
</dbReference>
<evidence type="ECO:0000313" key="4">
    <source>
        <dbReference type="Proteomes" id="UP000296216"/>
    </source>
</evidence>
<evidence type="ECO:0000313" key="2">
    <source>
        <dbReference type="EMBL" id="QCC46185.1"/>
    </source>
</evidence>
<evidence type="ECO:0000313" key="5">
    <source>
        <dbReference type="Proteomes" id="UP000323075"/>
    </source>
</evidence>
<gene>
    <name evidence="3" type="ORF">APQ99_02296</name>
    <name evidence="1" type="ORF">HBSAL_12750</name>
    <name evidence="2" type="ORF">HBSAL_13440</name>
</gene>